<dbReference type="InterPro" id="IPR001296">
    <property type="entry name" value="Glyco_trans_1"/>
</dbReference>
<dbReference type="Gene3D" id="3.40.50.2000">
    <property type="entry name" value="Glycogen Phosphorylase B"/>
    <property type="match status" value="1"/>
</dbReference>
<keyword evidence="1 5" id="KW-0328">Glycosyltransferase</keyword>
<dbReference type="Proteomes" id="UP001309299">
    <property type="component" value="Unassembled WGS sequence"/>
</dbReference>
<feature type="domain" description="Glycosyltransferase subfamily 4-like N-terminal" evidence="4">
    <location>
        <begin position="36"/>
        <end position="204"/>
    </location>
</feature>
<dbReference type="GO" id="GO:0004377">
    <property type="term" value="F:GDP-Man:Man(3)GlcNAc(2)-PP-Dol alpha-1,2-mannosyltransferase activity"/>
    <property type="evidence" value="ECO:0007669"/>
    <property type="project" value="InterPro"/>
</dbReference>
<dbReference type="InterPro" id="IPR028098">
    <property type="entry name" value="Glyco_trans_4-like_N"/>
</dbReference>
<dbReference type="Pfam" id="PF00534">
    <property type="entry name" value="Glycos_transf_1"/>
    <property type="match status" value="1"/>
</dbReference>
<dbReference type="AlphaFoldDB" id="A0AB35XH56"/>
<evidence type="ECO:0000313" key="6">
    <source>
        <dbReference type="Proteomes" id="UP001309299"/>
    </source>
</evidence>
<dbReference type="PANTHER" id="PTHR45919:SF1">
    <property type="entry name" value="GDP-MAN:MAN(3)GLCNAC(2)-PP-DOL ALPHA-1,2-MANNOSYLTRANSFERASE"/>
    <property type="match status" value="1"/>
</dbReference>
<evidence type="ECO:0000256" key="2">
    <source>
        <dbReference type="ARBA" id="ARBA00022679"/>
    </source>
</evidence>
<dbReference type="RefSeq" id="WP_334353171.1">
    <property type="nucleotide sequence ID" value="NZ_JBAKUA010000002.1"/>
</dbReference>
<evidence type="ECO:0000259" key="3">
    <source>
        <dbReference type="Pfam" id="PF00534"/>
    </source>
</evidence>
<sequence>MSGGRSDVPPAMKDRSGADGAHGRAVVFMPGLRAGGGAERYAVTVATSMAGLGFETILVTLPGVTREWIESHFGVELGGVRVVAIRNPKAWTTKLPRALQDGVENHVWGRQVRELAPEVLVNCRYRSELTGVGTDRNIYICHFPHHLTPPVSDPLRKGWVKLAGAVKRAALRQGRSFLTTYDTVCANSEFTASHVRTRWGIDPVMLPPACDQLGAGVGDREKAIITVGRIEPYVPGVPHKRLDVLVDTFSGMTDLHQDGWALHVVGACSPENEEVLQRLRERAADAPVVFHPNARWSELVDLYRASTVYWHAQGFGSDAKAMPQTQEHFGITTVEAMSAGCIPVVIDTAGPREVVLPVDGAGRWSTPEELQEQTRRIASMTPQDRRELSARCVDRARVYDPDHFKERLADIVLTDIRTR</sequence>
<comment type="caution">
    <text evidence="5">The sequence shown here is derived from an EMBL/GenBank/DDBJ whole genome shotgun (WGS) entry which is preliminary data.</text>
</comment>
<evidence type="ECO:0000256" key="1">
    <source>
        <dbReference type="ARBA" id="ARBA00022676"/>
    </source>
</evidence>
<dbReference type="PANTHER" id="PTHR45919">
    <property type="entry name" value="GDP-MAN:MAN(3)GLCNAC(2)-PP-DOL ALPHA-1,2-MANNOSYLTRANSFERASE"/>
    <property type="match status" value="1"/>
</dbReference>
<dbReference type="GO" id="GO:0016020">
    <property type="term" value="C:membrane"/>
    <property type="evidence" value="ECO:0007669"/>
    <property type="project" value="TreeGrafter"/>
</dbReference>
<dbReference type="CDD" id="cd03801">
    <property type="entry name" value="GT4_PimA-like"/>
    <property type="match status" value="1"/>
</dbReference>
<keyword evidence="2 5" id="KW-0808">Transferase</keyword>
<dbReference type="EC" id="2.4.-.-" evidence="5"/>
<dbReference type="Pfam" id="PF13439">
    <property type="entry name" value="Glyco_transf_4"/>
    <property type="match status" value="1"/>
</dbReference>
<name>A0AB35XH56_9ACTN</name>
<gene>
    <name evidence="5" type="ORF">V7F78_02295</name>
</gene>
<feature type="domain" description="Glycosyl transferase family 1" evidence="3">
    <location>
        <begin position="220"/>
        <end position="397"/>
    </location>
</feature>
<reference evidence="5" key="1">
    <citation type="submission" date="2024-02" db="EMBL/GenBank/DDBJ databases">
        <title>Bacterial skin colonization with Propionibacterium avidum as a risk factor for Periprosthetic Joint Infections - a single-center prospective study.</title>
        <authorList>
            <person name="Achermann Y."/>
        </authorList>
    </citation>
    <scope>NUCLEOTIDE SEQUENCE</scope>
    <source>
        <strain evidence="5">PAVI-2017310195</strain>
    </source>
</reference>
<organism evidence="5 6">
    <name type="scientific">Cutibacterium avidum</name>
    <dbReference type="NCBI Taxonomy" id="33010"/>
    <lineage>
        <taxon>Bacteria</taxon>
        <taxon>Bacillati</taxon>
        <taxon>Actinomycetota</taxon>
        <taxon>Actinomycetes</taxon>
        <taxon>Propionibacteriales</taxon>
        <taxon>Propionibacteriaceae</taxon>
        <taxon>Cutibacterium</taxon>
    </lineage>
</organism>
<protein>
    <submittedName>
        <fullName evidence="5">Glycosyltransferase family 4 protein</fullName>
        <ecNumber evidence="5">2.4.-.-</ecNumber>
    </submittedName>
</protein>
<dbReference type="EMBL" id="JBAKUA010000002">
    <property type="protein sequence ID" value="MEH1545865.1"/>
    <property type="molecule type" value="Genomic_DNA"/>
</dbReference>
<evidence type="ECO:0000259" key="4">
    <source>
        <dbReference type="Pfam" id="PF13439"/>
    </source>
</evidence>
<dbReference type="InterPro" id="IPR038013">
    <property type="entry name" value="ALG11"/>
</dbReference>
<evidence type="ECO:0000313" key="5">
    <source>
        <dbReference type="EMBL" id="MEH1545865.1"/>
    </source>
</evidence>
<dbReference type="GO" id="GO:0006487">
    <property type="term" value="P:protein N-linked glycosylation"/>
    <property type="evidence" value="ECO:0007669"/>
    <property type="project" value="TreeGrafter"/>
</dbReference>
<proteinExistence type="predicted"/>
<accession>A0AB35XH56</accession>
<dbReference type="SUPFAM" id="SSF53756">
    <property type="entry name" value="UDP-Glycosyltransferase/glycogen phosphorylase"/>
    <property type="match status" value="1"/>
</dbReference>